<feature type="compositionally biased region" description="Polar residues" evidence="1">
    <location>
        <begin position="50"/>
        <end position="62"/>
    </location>
</feature>
<sequence length="208" mass="23993">MSRRINYFANVMGMCDPDRYSRPSLAHRPASSFTSWSSHHNEPMRHGNYHSANSSGMTTPDSRSGYDAYPYDDDQTVLAVAPRLHHYQPRNHYQPRMAGASTRRGGFHPTEESIRSAKAYNAELSGEFDKFRPLPVYSDGRYDYPEDFPKNAHELFTMDLREMQELCSLFRIDGGSSKRDHIYAFLKFIGAVHVVRSYDERDNYGGEY</sequence>
<dbReference type="AlphaFoldDB" id="A0AAV9UIX3"/>
<name>A0AAV9UIX3_9PEZI</name>
<keyword evidence="3" id="KW-1185">Reference proteome</keyword>
<feature type="region of interest" description="Disordered" evidence="1">
    <location>
        <begin position="33"/>
        <end position="66"/>
    </location>
</feature>
<gene>
    <name evidence="2" type="ORF">TWF696_008231</name>
</gene>
<dbReference type="EMBL" id="JAVHNQ010000007">
    <property type="protein sequence ID" value="KAK6341144.1"/>
    <property type="molecule type" value="Genomic_DNA"/>
</dbReference>
<proteinExistence type="predicted"/>
<organism evidence="2 3">
    <name type="scientific">Orbilia brochopaga</name>
    <dbReference type="NCBI Taxonomy" id="3140254"/>
    <lineage>
        <taxon>Eukaryota</taxon>
        <taxon>Fungi</taxon>
        <taxon>Dikarya</taxon>
        <taxon>Ascomycota</taxon>
        <taxon>Pezizomycotina</taxon>
        <taxon>Orbiliomycetes</taxon>
        <taxon>Orbiliales</taxon>
        <taxon>Orbiliaceae</taxon>
        <taxon>Orbilia</taxon>
    </lineage>
</organism>
<evidence type="ECO:0000313" key="2">
    <source>
        <dbReference type="EMBL" id="KAK6341144.1"/>
    </source>
</evidence>
<protein>
    <submittedName>
        <fullName evidence="2">Uncharacterized protein</fullName>
    </submittedName>
</protein>
<accession>A0AAV9UIX3</accession>
<evidence type="ECO:0000313" key="3">
    <source>
        <dbReference type="Proteomes" id="UP001375240"/>
    </source>
</evidence>
<evidence type="ECO:0000256" key="1">
    <source>
        <dbReference type="SAM" id="MobiDB-lite"/>
    </source>
</evidence>
<comment type="caution">
    <text evidence="2">The sequence shown here is derived from an EMBL/GenBank/DDBJ whole genome shotgun (WGS) entry which is preliminary data.</text>
</comment>
<dbReference type="Proteomes" id="UP001375240">
    <property type="component" value="Unassembled WGS sequence"/>
</dbReference>
<reference evidence="2 3" key="1">
    <citation type="submission" date="2019-10" db="EMBL/GenBank/DDBJ databases">
        <authorList>
            <person name="Palmer J.M."/>
        </authorList>
    </citation>
    <scope>NUCLEOTIDE SEQUENCE [LARGE SCALE GENOMIC DNA]</scope>
    <source>
        <strain evidence="2 3">TWF696</strain>
    </source>
</reference>